<reference evidence="2" key="1">
    <citation type="journal article" date="2019" name="Int. J. Syst. Evol. Microbiol.">
        <title>The Global Catalogue of Microorganisms (GCM) 10K type strain sequencing project: providing services to taxonomists for standard genome sequencing and annotation.</title>
        <authorList>
            <consortium name="The Broad Institute Genomics Platform"/>
            <consortium name="The Broad Institute Genome Sequencing Center for Infectious Disease"/>
            <person name="Wu L."/>
            <person name="Ma J."/>
        </authorList>
    </citation>
    <scope>NUCLEOTIDE SEQUENCE [LARGE SCALE GENOMIC DNA]</scope>
    <source>
        <strain evidence="2">KCTC 23916</strain>
    </source>
</reference>
<evidence type="ECO:0008006" key="3">
    <source>
        <dbReference type="Google" id="ProtNLM"/>
    </source>
</evidence>
<proteinExistence type="predicted"/>
<keyword evidence="2" id="KW-1185">Reference proteome</keyword>
<sequence length="51" mass="6057">MPCLSAVLARYLHIFFKYIKKYVHIICLSSRKLVRDLVRKLDPKLVRKLVA</sequence>
<dbReference type="Proteomes" id="UP000620127">
    <property type="component" value="Unassembled WGS sequence"/>
</dbReference>
<organism evidence="1 2">
    <name type="scientific">Undibacterium macrobrachii</name>
    <dbReference type="NCBI Taxonomy" id="1119058"/>
    <lineage>
        <taxon>Bacteria</taxon>
        <taxon>Pseudomonadati</taxon>
        <taxon>Pseudomonadota</taxon>
        <taxon>Betaproteobacteria</taxon>
        <taxon>Burkholderiales</taxon>
        <taxon>Oxalobacteraceae</taxon>
        <taxon>Undibacterium</taxon>
    </lineage>
</organism>
<accession>A0ABQ2X6S0</accession>
<evidence type="ECO:0000313" key="2">
    <source>
        <dbReference type="Proteomes" id="UP000620127"/>
    </source>
</evidence>
<evidence type="ECO:0000313" key="1">
    <source>
        <dbReference type="EMBL" id="GGX02289.1"/>
    </source>
</evidence>
<gene>
    <name evidence="1" type="ORF">GCM10011282_05460</name>
</gene>
<comment type="caution">
    <text evidence="1">The sequence shown here is derived from an EMBL/GenBank/DDBJ whole genome shotgun (WGS) entry which is preliminary data.</text>
</comment>
<name>A0ABQ2X6S0_9BURK</name>
<protein>
    <recommendedName>
        <fullName evidence="3">Transposase</fullName>
    </recommendedName>
</protein>
<dbReference type="EMBL" id="BMYT01000001">
    <property type="protein sequence ID" value="GGX02289.1"/>
    <property type="molecule type" value="Genomic_DNA"/>
</dbReference>